<proteinExistence type="predicted"/>
<evidence type="ECO:0000313" key="5">
    <source>
        <dbReference type="EMBL" id="GIQ86446.1"/>
    </source>
</evidence>
<dbReference type="InterPro" id="IPR036971">
    <property type="entry name" value="PDEase_catalytic_dom_sf"/>
</dbReference>
<evidence type="ECO:0000256" key="2">
    <source>
        <dbReference type="ARBA" id="ARBA00022801"/>
    </source>
</evidence>
<dbReference type="PANTHER" id="PTHR11347">
    <property type="entry name" value="CYCLIC NUCLEOTIDE PHOSPHODIESTERASE"/>
    <property type="match status" value="1"/>
</dbReference>
<protein>
    <recommendedName>
        <fullName evidence="4">PDEase domain-containing protein</fullName>
    </recommendedName>
</protein>
<keyword evidence="1" id="KW-0479">Metal-binding</keyword>
<accession>A0A9K3D0E6</accession>
<sequence length="286" mass="31728">MLSLFIDPYGAISPLSMLHKDAPYEEHHACLGVAALNHAGISEALPRGSVDLFRQLILFTQMLHFGKSLAALRRVQDSPDILQAQARYLEESRSFKGHNGIIDAAECDAMIPAAMITPLNSLGQLQMTVLEAMVRLADLSNPTNLWPIAYRQGKACMREFFGAARLEIARHMPVPETRDYRGDPIATVKTTEMGLIQFIVLPYLEALSAFFDRIAPNKSVHGFPETVAYIDALHAQAVKNRASWQNFDTLLREEAEREAEQEREREREGADEAIPAGVGVGAGRMD</sequence>
<keyword evidence="6" id="KW-1185">Reference proteome</keyword>
<dbReference type="InterPro" id="IPR002073">
    <property type="entry name" value="PDEase_catalytic_dom"/>
</dbReference>
<keyword evidence="2" id="KW-0378">Hydrolase</keyword>
<name>A0A9K3D0E6_9EUKA</name>
<dbReference type="GO" id="GO:0007165">
    <property type="term" value="P:signal transduction"/>
    <property type="evidence" value="ECO:0007669"/>
    <property type="project" value="InterPro"/>
</dbReference>
<dbReference type="AlphaFoldDB" id="A0A9K3D0E6"/>
<evidence type="ECO:0000313" key="6">
    <source>
        <dbReference type="Proteomes" id="UP000265618"/>
    </source>
</evidence>
<feature type="region of interest" description="Disordered" evidence="3">
    <location>
        <begin position="255"/>
        <end position="286"/>
    </location>
</feature>
<dbReference type="Proteomes" id="UP000265618">
    <property type="component" value="Unassembled WGS sequence"/>
</dbReference>
<dbReference type="GO" id="GO:0004114">
    <property type="term" value="F:3',5'-cyclic-nucleotide phosphodiesterase activity"/>
    <property type="evidence" value="ECO:0007669"/>
    <property type="project" value="InterPro"/>
</dbReference>
<dbReference type="GO" id="GO:0046872">
    <property type="term" value="F:metal ion binding"/>
    <property type="evidence" value="ECO:0007669"/>
    <property type="project" value="UniProtKB-KW"/>
</dbReference>
<feature type="compositionally biased region" description="Basic and acidic residues" evidence="3">
    <location>
        <begin position="255"/>
        <end position="270"/>
    </location>
</feature>
<comment type="caution">
    <text evidence="5">The sequence shown here is derived from an EMBL/GenBank/DDBJ whole genome shotgun (WGS) entry which is preliminary data.</text>
</comment>
<evidence type="ECO:0000259" key="4">
    <source>
        <dbReference type="Pfam" id="PF00233"/>
    </source>
</evidence>
<reference evidence="5 6" key="1">
    <citation type="journal article" date="2018" name="PLoS ONE">
        <title>The draft genome of Kipferlia bialata reveals reductive genome evolution in fornicate parasites.</title>
        <authorList>
            <person name="Tanifuji G."/>
            <person name="Takabayashi S."/>
            <person name="Kume K."/>
            <person name="Takagi M."/>
            <person name="Nakayama T."/>
            <person name="Kamikawa R."/>
            <person name="Inagaki Y."/>
            <person name="Hashimoto T."/>
        </authorList>
    </citation>
    <scope>NUCLEOTIDE SEQUENCE [LARGE SCALE GENOMIC DNA]</scope>
    <source>
        <strain evidence="5">NY0173</strain>
    </source>
</reference>
<dbReference type="Pfam" id="PF00233">
    <property type="entry name" value="PDEase_I"/>
    <property type="match status" value="1"/>
</dbReference>
<feature type="domain" description="PDEase" evidence="4">
    <location>
        <begin position="13"/>
        <end position="216"/>
    </location>
</feature>
<evidence type="ECO:0000256" key="3">
    <source>
        <dbReference type="SAM" id="MobiDB-lite"/>
    </source>
</evidence>
<dbReference type="OrthoDB" id="546632at2759"/>
<evidence type="ECO:0000256" key="1">
    <source>
        <dbReference type="ARBA" id="ARBA00022723"/>
    </source>
</evidence>
<gene>
    <name evidence="5" type="ORF">KIPB_008300</name>
</gene>
<dbReference type="EMBL" id="BDIP01002533">
    <property type="protein sequence ID" value="GIQ86446.1"/>
    <property type="molecule type" value="Genomic_DNA"/>
</dbReference>
<organism evidence="5 6">
    <name type="scientific">Kipferlia bialata</name>
    <dbReference type="NCBI Taxonomy" id="797122"/>
    <lineage>
        <taxon>Eukaryota</taxon>
        <taxon>Metamonada</taxon>
        <taxon>Carpediemonas-like organisms</taxon>
        <taxon>Kipferlia</taxon>
    </lineage>
</organism>
<dbReference type="Gene3D" id="1.10.1300.10">
    <property type="entry name" value="3'5'-cyclic nucleotide phosphodiesterase, catalytic domain"/>
    <property type="match status" value="1"/>
</dbReference>
<dbReference type="SUPFAM" id="SSF109604">
    <property type="entry name" value="HD-domain/PDEase-like"/>
    <property type="match status" value="1"/>
</dbReference>